<evidence type="ECO:0000313" key="2">
    <source>
        <dbReference type="Proteomes" id="UP000006898"/>
    </source>
</evidence>
<sequence>MSLRSRQEKIRMGSPYSLRVITKLYVYQSIATPYAVMGMKVRGGLPRRVVIASDQRERGNLTVVVLKDCGIASASPRNDMGDFRSNDMVVIGRRTA</sequence>
<reference evidence="1 2" key="1">
    <citation type="journal article" date="2010" name="Nature">
        <title>Nitrite-driven anaerobic methane oxidation by oxygenic bacteria.</title>
        <authorList>
            <person name="Ettwig K.F."/>
            <person name="Butler M.K."/>
            <person name="Le Paslier D."/>
            <person name="Pelletier E."/>
            <person name="Mangenot S."/>
            <person name="Kuypers M.M.M."/>
            <person name="Schreiber F."/>
            <person name="Dutilh B.E."/>
            <person name="Zedelius J."/>
            <person name="de Beer D."/>
            <person name="Gloerich J."/>
            <person name="Wessels H.J.C.T."/>
            <person name="van Allen T."/>
            <person name="Luesken F."/>
            <person name="Wu M."/>
            <person name="van de Pas-Schoonen K.T."/>
            <person name="Op den Camp H.J.M."/>
            <person name="Janssen-Megens E.M."/>
            <person name="Francoijs K-J."/>
            <person name="Stunnenberg H."/>
            <person name="Weissenbach J."/>
            <person name="Jetten M.S.M."/>
            <person name="Strous M."/>
        </authorList>
    </citation>
    <scope>NUCLEOTIDE SEQUENCE [LARGE SCALE GENOMIC DNA]</scope>
</reference>
<dbReference type="EMBL" id="FP565575">
    <property type="protein sequence ID" value="CBE68094.1"/>
    <property type="molecule type" value="Genomic_DNA"/>
</dbReference>
<dbReference type="Proteomes" id="UP000006898">
    <property type="component" value="Chromosome"/>
</dbReference>
<protein>
    <submittedName>
        <fullName evidence="1">Uncharacterized protein</fullName>
    </submittedName>
</protein>
<dbReference type="STRING" id="671143.DAMO_1033"/>
<organism evidence="1 2">
    <name type="scientific">Methylomirabilis oxygeniifera</name>
    <dbReference type="NCBI Taxonomy" id="671143"/>
    <lineage>
        <taxon>Bacteria</taxon>
        <taxon>Candidatus Methylomirabilota</taxon>
        <taxon>Candidatus Methylomirabilia</taxon>
        <taxon>Candidatus Methylomirabilales</taxon>
        <taxon>Candidatus Methylomirabilaceae</taxon>
        <taxon>Candidatus Methylomirabilis</taxon>
    </lineage>
</organism>
<dbReference type="AlphaFoldDB" id="D5MMZ4"/>
<gene>
    <name evidence="1" type="ORF">DAMO_1033</name>
</gene>
<proteinExistence type="predicted"/>
<accession>D5MMZ4</accession>
<dbReference type="HOGENOM" id="CLU_2354554_0_0_0"/>
<evidence type="ECO:0000313" key="1">
    <source>
        <dbReference type="EMBL" id="CBE68094.1"/>
    </source>
</evidence>
<dbReference type="KEGG" id="mox:DAMO_1033"/>
<name>D5MMZ4_METO1</name>